<sequence length="573" mass="64703">MASTQEDVQPAQDQCRELDPSWSEEELAEQQERPPMEKSGVYVDPFAQRDTGRFKPGQTVHMGIIENGIRTKGIYKIHQGRPSRFDYYEYQLLQPLQIFIHFINDGLKVVPFRQISKVVPFRWSFRLCAGRSALAKMAPTPTPTRRMTGDTFVNDVEKGPQSPTDTEHTLGGDVIIEMGEEHDASSRRSSSDSRSRSSTNEAPAQPHDDEKSRPTFLRRVTGSFRSEPDPPGVTEISTRQCKLLVPHDTAQLIIQVDNTPNGYPRLAAFQSSESNFSLYRSFTYLHSRVLLDLQDDIAGLERELDEIDWDDFDEDPSRLRSCEFDRACDENDGRTRRVILKEIRAKLMEYDEVLIKARTLDSFQKPSDRNYRSVRRFHYNHKPLMDAETEPIRSKEDTVSLRNSGREGGSFDGGLEKAIFKFDEWVSGMLRRFGVKEHPSSPLGRYFQSPELRAKTTNKYITLYSSTRIDKLANILITLVIFALLVVPVVAMYMLTSTTAHIGNESGSTDSSALDANTRDTLNAVGLLIVFTLLFSAAMSLLTKAARHELFAASAAYCAILVVFIGNFTGPGN</sequence>
<gene>
    <name evidence="4" type="ORF">BU23DRAFT_596575</name>
</gene>
<dbReference type="PANTHER" id="PTHR34502:SF3">
    <property type="entry name" value="DUF6594 DOMAIN-CONTAINING PROTEIN"/>
    <property type="match status" value="1"/>
</dbReference>
<keyword evidence="2" id="KW-0472">Membrane</keyword>
<dbReference type="EMBL" id="ML976664">
    <property type="protein sequence ID" value="KAF1977066.1"/>
    <property type="molecule type" value="Genomic_DNA"/>
</dbReference>
<evidence type="ECO:0000259" key="3">
    <source>
        <dbReference type="Pfam" id="PF20237"/>
    </source>
</evidence>
<keyword evidence="5" id="KW-1185">Reference proteome</keyword>
<evidence type="ECO:0000256" key="2">
    <source>
        <dbReference type="SAM" id="Phobius"/>
    </source>
</evidence>
<dbReference type="InterPro" id="IPR046529">
    <property type="entry name" value="DUF6594"/>
</dbReference>
<feature type="region of interest" description="Disordered" evidence="1">
    <location>
        <begin position="1"/>
        <end position="37"/>
    </location>
</feature>
<evidence type="ECO:0000313" key="5">
    <source>
        <dbReference type="Proteomes" id="UP000800036"/>
    </source>
</evidence>
<dbReference type="OrthoDB" id="3533814at2759"/>
<evidence type="ECO:0000313" key="4">
    <source>
        <dbReference type="EMBL" id="KAF1977066.1"/>
    </source>
</evidence>
<feature type="compositionally biased region" description="Basic and acidic residues" evidence="1">
    <location>
        <begin position="179"/>
        <end position="195"/>
    </location>
</feature>
<feature type="domain" description="DUF6594" evidence="3">
    <location>
        <begin position="263"/>
        <end position="562"/>
    </location>
</feature>
<organism evidence="4 5">
    <name type="scientific">Bimuria novae-zelandiae CBS 107.79</name>
    <dbReference type="NCBI Taxonomy" id="1447943"/>
    <lineage>
        <taxon>Eukaryota</taxon>
        <taxon>Fungi</taxon>
        <taxon>Dikarya</taxon>
        <taxon>Ascomycota</taxon>
        <taxon>Pezizomycotina</taxon>
        <taxon>Dothideomycetes</taxon>
        <taxon>Pleosporomycetidae</taxon>
        <taxon>Pleosporales</taxon>
        <taxon>Massarineae</taxon>
        <taxon>Didymosphaeriaceae</taxon>
        <taxon>Bimuria</taxon>
    </lineage>
</organism>
<name>A0A6A5VQ78_9PLEO</name>
<dbReference type="AlphaFoldDB" id="A0A6A5VQ78"/>
<accession>A0A6A5VQ78</accession>
<proteinExistence type="predicted"/>
<dbReference type="PANTHER" id="PTHR34502">
    <property type="entry name" value="DUF6594 DOMAIN-CONTAINING PROTEIN-RELATED"/>
    <property type="match status" value="1"/>
</dbReference>
<keyword evidence="2" id="KW-1133">Transmembrane helix</keyword>
<keyword evidence="2" id="KW-0812">Transmembrane</keyword>
<dbReference type="Pfam" id="PF20237">
    <property type="entry name" value="DUF6594"/>
    <property type="match status" value="1"/>
</dbReference>
<feature type="transmembrane region" description="Helical" evidence="2">
    <location>
        <begin position="550"/>
        <end position="570"/>
    </location>
</feature>
<reference evidence="4" key="1">
    <citation type="journal article" date="2020" name="Stud. Mycol.">
        <title>101 Dothideomycetes genomes: a test case for predicting lifestyles and emergence of pathogens.</title>
        <authorList>
            <person name="Haridas S."/>
            <person name="Albert R."/>
            <person name="Binder M."/>
            <person name="Bloem J."/>
            <person name="Labutti K."/>
            <person name="Salamov A."/>
            <person name="Andreopoulos B."/>
            <person name="Baker S."/>
            <person name="Barry K."/>
            <person name="Bills G."/>
            <person name="Bluhm B."/>
            <person name="Cannon C."/>
            <person name="Castanera R."/>
            <person name="Culley D."/>
            <person name="Daum C."/>
            <person name="Ezra D."/>
            <person name="Gonzalez J."/>
            <person name="Henrissat B."/>
            <person name="Kuo A."/>
            <person name="Liang C."/>
            <person name="Lipzen A."/>
            <person name="Lutzoni F."/>
            <person name="Magnuson J."/>
            <person name="Mondo S."/>
            <person name="Nolan M."/>
            <person name="Ohm R."/>
            <person name="Pangilinan J."/>
            <person name="Park H.-J."/>
            <person name="Ramirez L."/>
            <person name="Alfaro M."/>
            <person name="Sun H."/>
            <person name="Tritt A."/>
            <person name="Yoshinaga Y."/>
            <person name="Zwiers L.-H."/>
            <person name="Turgeon B."/>
            <person name="Goodwin S."/>
            <person name="Spatafora J."/>
            <person name="Crous P."/>
            <person name="Grigoriev I."/>
        </authorList>
    </citation>
    <scope>NUCLEOTIDE SEQUENCE</scope>
    <source>
        <strain evidence="4">CBS 107.79</strain>
    </source>
</reference>
<feature type="region of interest" description="Disordered" evidence="1">
    <location>
        <begin position="137"/>
        <end position="215"/>
    </location>
</feature>
<evidence type="ECO:0000256" key="1">
    <source>
        <dbReference type="SAM" id="MobiDB-lite"/>
    </source>
</evidence>
<protein>
    <recommendedName>
        <fullName evidence="3">DUF6594 domain-containing protein</fullName>
    </recommendedName>
</protein>
<feature type="transmembrane region" description="Helical" evidence="2">
    <location>
        <begin position="524"/>
        <end position="543"/>
    </location>
</feature>
<dbReference type="Proteomes" id="UP000800036">
    <property type="component" value="Unassembled WGS sequence"/>
</dbReference>
<feature type="transmembrane region" description="Helical" evidence="2">
    <location>
        <begin position="472"/>
        <end position="495"/>
    </location>
</feature>